<dbReference type="InterPro" id="IPR006059">
    <property type="entry name" value="SBP"/>
</dbReference>
<evidence type="ECO:0000313" key="2">
    <source>
        <dbReference type="EMBL" id="VXD23299.1"/>
    </source>
</evidence>
<dbReference type="Proteomes" id="UP000184550">
    <property type="component" value="Unassembled WGS sequence"/>
</dbReference>
<gene>
    <name evidence="2" type="ORF">PL8927_780007</name>
</gene>
<dbReference type="InterPro" id="IPR050490">
    <property type="entry name" value="Bact_solute-bd_prot1"/>
</dbReference>
<proteinExistence type="predicted"/>
<evidence type="ECO:0000256" key="1">
    <source>
        <dbReference type="SAM" id="SignalP"/>
    </source>
</evidence>
<reference evidence="2" key="1">
    <citation type="submission" date="2019-10" db="EMBL/GenBank/DDBJ databases">
        <authorList>
            <consortium name="Genoscope - CEA"/>
            <person name="William W."/>
        </authorList>
    </citation>
    <scope>NUCLEOTIDE SEQUENCE [LARGE SCALE GENOMIC DNA]</scope>
    <source>
        <strain evidence="2">BBR_PRJEB10992</strain>
    </source>
</reference>
<organism evidence="2 3">
    <name type="scientific">Planktothrix serta PCC 8927</name>
    <dbReference type="NCBI Taxonomy" id="671068"/>
    <lineage>
        <taxon>Bacteria</taxon>
        <taxon>Bacillati</taxon>
        <taxon>Cyanobacteriota</taxon>
        <taxon>Cyanophyceae</taxon>
        <taxon>Oscillatoriophycideae</taxon>
        <taxon>Oscillatoriales</taxon>
        <taxon>Microcoleaceae</taxon>
        <taxon>Planktothrix</taxon>
    </lineage>
</organism>
<dbReference type="PANTHER" id="PTHR43649:SF12">
    <property type="entry name" value="DIACETYLCHITOBIOSE BINDING PROTEIN DASA"/>
    <property type="match status" value="1"/>
</dbReference>
<dbReference type="SUPFAM" id="SSF53850">
    <property type="entry name" value="Periplasmic binding protein-like II"/>
    <property type="match status" value="1"/>
</dbReference>
<name>A0A7Z9C0Z6_9CYAN</name>
<keyword evidence="1" id="KW-0732">Signal</keyword>
<dbReference type="AlphaFoldDB" id="A0A7Z9C0Z6"/>
<keyword evidence="3" id="KW-1185">Reference proteome</keyword>
<sequence length="461" mass="52771">MKKILILCLLFTLSLVLITCSEQSKHLSQKISTPSSQSSLTIWWTKGFYPEEDEALQNVIKAWEQQTGLTAKLTLFSDDENLKQTLNALETQNLPDIVYNRRLEFAVNPKAAWEGKVAEVSDIIEPIKTLYTPSAIQSVHLYNHQTKKLGYYGVPIQQQTLHIHYWRDLLEEAGFQASDIPKDWNNFWAFWQQVQTKLREQGKSDIYGIGLTFSSESNDTFYEFEQTLAASGIQLMNYQGQLLVNNPEIRQGIINSLVWYTHFYQQGYAPPDSIDWLPEDNNINFLNRRLLMTLNPTLSIPASQKTDPEIYSQQIATIPFPNLPNNQPMPNFVSIKQVITFRNSPHPQEAKSFLSFLAKPEILLNYLKGSAGRYFPVMPQLLSDPFWNNTNDPHLKVAAEQFRFVSPLSSILFPPYSQIFAENVWGKAIEQVIIEGLSPEVATDAAIAEIQTIFAEWKNQE</sequence>
<dbReference type="PANTHER" id="PTHR43649">
    <property type="entry name" value="ARABINOSE-BINDING PROTEIN-RELATED"/>
    <property type="match status" value="1"/>
</dbReference>
<dbReference type="EMBL" id="CZCU02000155">
    <property type="protein sequence ID" value="VXD23299.1"/>
    <property type="molecule type" value="Genomic_DNA"/>
</dbReference>
<evidence type="ECO:0000313" key="3">
    <source>
        <dbReference type="Proteomes" id="UP000184550"/>
    </source>
</evidence>
<protein>
    <submittedName>
        <fullName evidence="2">Uncharacterized protein</fullName>
    </submittedName>
</protein>
<dbReference type="OrthoDB" id="8871943at2"/>
<dbReference type="RefSeq" id="WP_083625449.1">
    <property type="nucleotide sequence ID" value="NZ_LR734879.1"/>
</dbReference>
<dbReference type="Gene3D" id="3.40.190.10">
    <property type="entry name" value="Periplasmic binding protein-like II"/>
    <property type="match status" value="1"/>
</dbReference>
<comment type="caution">
    <text evidence="2">The sequence shown here is derived from an EMBL/GenBank/DDBJ whole genome shotgun (WGS) entry which is preliminary data.</text>
</comment>
<feature type="signal peptide" evidence="1">
    <location>
        <begin position="1"/>
        <end position="19"/>
    </location>
</feature>
<feature type="chain" id="PRO_5030989825" evidence="1">
    <location>
        <begin position="20"/>
        <end position="461"/>
    </location>
</feature>
<dbReference type="Pfam" id="PF13416">
    <property type="entry name" value="SBP_bac_8"/>
    <property type="match status" value="1"/>
</dbReference>
<accession>A0A7Z9C0Z6</accession>